<feature type="transmembrane region" description="Helical" evidence="5">
    <location>
        <begin position="20"/>
        <end position="45"/>
    </location>
</feature>
<name>A0A3B1E245_9ZZZZ</name>
<dbReference type="AlphaFoldDB" id="A0A3B1E245"/>
<feature type="transmembrane region" description="Helical" evidence="5">
    <location>
        <begin position="251"/>
        <end position="267"/>
    </location>
</feature>
<dbReference type="InterPro" id="IPR007016">
    <property type="entry name" value="O-antigen_ligase-rel_domated"/>
</dbReference>
<feature type="transmembrane region" description="Helical" evidence="5">
    <location>
        <begin position="355"/>
        <end position="376"/>
    </location>
</feature>
<organism evidence="7">
    <name type="scientific">hydrothermal vent metagenome</name>
    <dbReference type="NCBI Taxonomy" id="652676"/>
    <lineage>
        <taxon>unclassified sequences</taxon>
        <taxon>metagenomes</taxon>
        <taxon>ecological metagenomes</taxon>
    </lineage>
</organism>
<evidence type="ECO:0000256" key="1">
    <source>
        <dbReference type="ARBA" id="ARBA00004141"/>
    </source>
</evidence>
<feature type="transmembrane region" description="Helical" evidence="5">
    <location>
        <begin position="446"/>
        <end position="466"/>
    </location>
</feature>
<keyword evidence="4 5" id="KW-0472">Membrane</keyword>
<keyword evidence="2 5" id="KW-0812">Transmembrane</keyword>
<evidence type="ECO:0000313" key="7">
    <source>
        <dbReference type="EMBL" id="VAX35907.1"/>
    </source>
</evidence>
<feature type="transmembrane region" description="Helical" evidence="5">
    <location>
        <begin position="382"/>
        <end position="402"/>
    </location>
</feature>
<dbReference type="Pfam" id="PF04932">
    <property type="entry name" value="Wzy_C"/>
    <property type="match status" value="1"/>
</dbReference>
<feature type="transmembrane region" description="Helical" evidence="5">
    <location>
        <begin position="108"/>
        <end position="127"/>
    </location>
</feature>
<accession>A0A3B1E245</accession>
<dbReference type="GO" id="GO:0016020">
    <property type="term" value="C:membrane"/>
    <property type="evidence" value="ECO:0007669"/>
    <property type="project" value="UniProtKB-SubCell"/>
</dbReference>
<evidence type="ECO:0000259" key="6">
    <source>
        <dbReference type="Pfam" id="PF04932"/>
    </source>
</evidence>
<proteinExistence type="predicted"/>
<evidence type="ECO:0000256" key="2">
    <source>
        <dbReference type="ARBA" id="ARBA00022692"/>
    </source>
</evidence>
<reference evidence="7" key="1">
    <citation type="submission" date="2018-06" db="EMBL/GenBank/DDBJ databases">
        <authorList>
            <person name="Zhirakovskaya E."/>
        </authorList>
    </citation>
    <scope>NUCLEOTIDE SEQUENCE</scope>
</reference>
<feature type="transmembrane region" description="Helical" evidence="5">
    <location>
        <begin position="214"/>
        <end position="245"/>
    </location>
</feature>
<dbReference type="InterPro" id="IPR051533">
    <property type="entry name" value="WaaL-like"/>
</dbReference>
<evidence type="ECO:0000256" key="3">
    <source>
        <dbReference type="ARBA" id="ARBA00022989"/>
    </source>
</evidence>
<evidence type="ECO:0000256" key="5">
    <source>
        <dbReference type="SAM" id="Phobius"/>
    </source>
</evidence>
<feature type="domain" description="O-antigen ligase-related" evidence="6">
    <location>
        <begin position="217"/>
        <end position="398"/>
    </location>
</feature>
<feature type="transmembrane region" description="Helical" evidence="5">
    <location>
        <begin position="422"/>
        <end position="440"/>
    </location>
</feature>
<comment type="subcellular location">
    <subcellularLocation>
        <location evidence="1">Membrane</location>
        <topology evidence="1">Multi-pass membrane protein</topology>
    </subcellularLocation>
</comment>
<gene>
    <name evidence="7" type="ORF">MNBD_UNCLBAC01-1119</name>
</gene>
<sequence length="478" mass="55091">MSSQKLLVFYDRSMLFSFCALIYFLPISIALVEIFSGFALFFYLLKRGTLFWKNIQNNTQEWTSLSFGKKCLKFLQIFKPITNDLTKPITVFLAVCFISIFPSQYFHVGLIGFLGKLLQSAFVYFTFLECINTKKRLKIFLTAFFLSFTLISINGLFQSITGEGFIHGHLEEPDTRIRSSLRSTNDFGAYLVMAIPIFSFMLISIKSFFKKTPLILLVCIALLCLGLTYSRGAWVAFILCFFWGGLKNKKILWYFGIIFIIFTLLFIPKMIKNRTDNSPSFIINGFHESIETASAVVKKTNTPNNEKLSAWKQKTLFFKTFTKRFFYYIDYYIRVKGNRIPYWETAWKIFKTRPLLGIGFNNYSLVSINTGLPWGGYPHNCYLQLLAETGILGLSAFLWLIISIFKNTKQKLLALDDPFLKFLFIGTLTGLLGFFINIFVDTHFYSVQLSVLMWLLMGISAAIPIIQTSSKKTILQKK</sequence>
<feature type="transmembrane region" description="Helical" evidence="5">
    <location>
        <begin position="187"/>
        <end position="205"/>
    </location>
</feature>
<keyword evidence="3 5" id="KW-1133">Transmembrane helix</keyword>
<dbReference type="PANTHER" id="PTHR37422:SF13">
    <property type="entry name" value="LIPOPOLYSACCHARIDE BIOSYNTHESIS PROTEIN PA4999-RELATED"/>
    <property type="match status" value="1"/>
</dbReference>
<dbReference type="PANTHER" id="PTHR37422">
    <property type="entry name" value="TEICHURONIC ACID BIOSYNTHESIS PROTEIN TUAE"/>
    <property type="match status" value="1"/>
</dbReference>
<protein>
    <recommendedName>
        <fullName evidence="6">O-antigen ligase-related domain-containing protein</fullName>
    </recommendedName>
</protein>
<dbReference type="EMBL" id="UOGJ01000075">
    <property type="protein sequence ID" value="VAX35907.1"/>
    <property type="molecule type" value="Genomic_DNA"/>
</dbReference>
<feature type="transmembrane region" description="Helical" evidence="5">
    <location>
        <begin position="139"/>
        <end position="157"/>
    </location>
</feature>
<evidence type="ECO:0000256" key="4">
    <source>
        <dbReference type="ARBA" id="ARBA00023136"/>
    </source>
</evidence>